<dbReference type="Pfam" id="PF22584">
    <property type="entry name" value="CFAP143"/>
    <property type="match status" value="1"/>
</dbReference>
<sequence length="168" mass="19205">MSGHPEQNERTEVYVHTEKTQKCGQCGLLSMEQGAKVEDITTVRATYVQPKDPGVRLKGSRLELLEKHLTETIREKLELQLKPAPCEPEYCSVTQESFTIQGFVPLRERVTPVHDYRSEESITFWSKNLQHIQGVTPVRSLVAPFRKCSEFSRPISERLDEPSPPPED</sequence>
<organism evidence="1 2">
    <name type="scientific">Mugilogobius chulae</name>
    <name type="common">yellowstripe goby</name>
    <dbReference type="NCBI Taxonomy" id="88201"/>
    <lineage>
        <taxon>Eukaryota</taxon>
        <taxon>Metazoa</taxon>
        <taxon>Chordata</taxon>
        <taxon>Craniata</taxon>
        <taxon>Vertebrata</taxon>
        <taxon>Euteleostomi</taxon>
        <taxon>Actinopterygii</taxon>
        <taxon>Neopterygii</taxon>
        <taxon>Teleostei</taxon>
        <taxon>Neoteleostei</taxon>
        <taxon>Acanthomorphata</taxon>
        <taxon>Gobiaria</taxon>
        <taxon>Gobiiformes</taxon>
        <taxon>Gobioidei</taxon>
        <taxon>Gobiidae</taxon>
        <taxon>Gobionellinae</taxon>
        <taxon>Mugilogobius</taxon>
    </lineage>
</organism>
<name>A0AAW0NJW0_9GOBI</name>
<proteinExistence type="predicted"/>
<dbReference type="GO" id="GO:0045944">
    <property type="term" value="P:positive regulation of transcription by RNA polymerase II"/>
    <property type="evidence" value="ECO:0007669"/>
    <property type="project" value="TreeGrafter"/>
</dbReference>
<dbReference type="EMBL" id="JBBPFD010000015">
    <property type="protein sequence ID" value="KAK7895419.1"/>
    <property type="molecule type" value="Genomic_DNA"/>
</dbReference>
<dbReference type="InterPro" id="IPR026124">
    <property type="entry name" value="Sperm-assoc_Ag8"/>
</dbReference>
<dbReference type="GO" id="GO:0005634">
    <property type="term" value="C:nucleus"/>
    <property type="evidence" value="ECO:0007669"/>
    <property type="project" value="TreeGrafter"/>
</dbReference>
<dbReference type="PANTHER" id="PTHR15510:SF5">
    <property type="entry name" value="SPERM-ASSOCIATED ANTIGEN 8"/>
    <property type="match status" value="1"/>
</dbReference>
<dbReference type="AlphaFoldDB" id="A0AAW0NJW0"/>
<evidence type="ECO:0000313" key="1">
    <source>
        <dbReference type="EMBL" id="KAK7895419.1"/>
    </source>
</evidence>
<comment type="caution">
    <text evidence="1">The sequence shown here is derived from an EMBL/GenBank/DDBJ whole genome shotgun (WGS) entry which is preliminary data.</text>
</comment>
<accession>A0AAW0NJW0</accession>
<dbReference type="GO" id="GO:0008017">
    <property type="term" value="F:microtubule binding"/>
    <property type="evidence" value="ECO:0007669"/>
    <property type="project" value="InterPro"/>
</dbReference>
<dbReference type="PANTHER" id="PTHR15510">
    <property type="entry name" value="SPERM-ASSOCIATED ANTIGEN 8"/>
    <property type="match status" value="1"/>
</dbReference>
<dbReference type="GO" id="GO:0005737">
    <property type="term" value="C:cytoplasm"/>
    <property type="evidence" value="ECO:0007669"/>
    <property type="project" value="TreeGrafter"/>
</dbReference>
<dbReference type="Proteomes" id="UP001460270">
    <property type="component" value="Unassembled WGS sequence"/>
</dbReference>
<protein>
    <submittedName>
        <fullName evidence="1">Uncharacterized protein</fullName>
    </submittedName>
</protein>
<evidence type="ECO:0000313" key="2">
    <source>
        <dbReference type="Proteomes" id="UP001460270"/>
    </source>
</evidence>
<gene>
    <name evidence="1" type="ORF">WMY93_020744</name>
</gene>
<reference evidence="2" key="1">
    <citation type="submission" date="2024-04" db="EMBL/GenBank/DDBJ databases">
        <title>Salinicola lusitanus LLJ914,a marine bacterium isolated from the Okinawa Trough.</title>
        <authorList>
            <person name="Li J."/>
        </authorList>
    </citation>
    <scope>NUCLEOTIDE SEQUENCE [LARGE SCALE GENOMIC DNA]</scope>
</reference>
<keyword evidence="2" id="KW-1185">Reference proteome</keyword>